<dbReference type="Proteomes" id="UP000647172">
    <property type="component" value="Unassembled WGS sequence"/>
</dbReference>
<evidence type="ECO:0000313" key="2">
    <source>
        <dbReference type="Proteomes" id="UP000647172"/>
    </source>
</evidence>
<dbReference type="RefSeq" id="WP_203767071.1">
    <property type="nucleotide sequence ID" value="NZ_BAAAYJ010000043.1"/>
</dbReference>
<dbReference type="InterPro" id="IPR000415">
    <property type="entry name" value="Nitroreductase-like"/>
</dbReference>
<reference evidence="1" key="1">
    <citation type="submission" date="2021-01" db="EMBL/GenBank/DDBJ databases">
        <title>Whole genome shotgun sequence of Actinoplanes nipponensis NBRC 14063.</title>
        <authorList>
            <person name="Komaki H."/>
            <person name="Tamura T."/>
        </authorList>
    </citation>
    <scope>NUCLEOTIDE SEQUENCE</scope>
    <source>
        <strain evidence="1">NBRC 14063</strain>
    </source>
</reference>
<keyword evidence="2" id="KW-1185">Reference proteome</keyword>
<dbReference type="NCBIfam" id="NF047509">
    <property type="entry name" value="Rv3131_FMN_oxido"/>
    <property type="match status" value="1"/>
</dbReference>
<dbReference type="EMBL" id="BOMQ01000026">
    <property type="protein sequence ID" value="GIE48468.1"/>
    <property type="molecule type" value="Genomic_DNA"/>
</dbReference>
<dbReference type="Gene3D" id="3.40.109.10">
    <property type="entry name" value="NADH Oxidase"/>
    <property type="match status" value="1"/>
</dbReference>
<accession>A0A919MNH8</accession>
<gene>
    <name evidence="1" type="ORF">Ani05nite_20020</name>
</gene>
<comment type="caution">
    <text evidence="1">The sequence shown here is derived from an EMBL/GenBank/DDBJ whole genome shotgun (WGS) entry which is preliminary data.</text>
</comment>
<dbReference type="SUPFAM" id="SSF55469">
    <property type="entry name" value="FMN-dependent nitroreductase-like"/>
    <property type="match status" value="2"/>
</dbReference>
<dbReference type="PANTHER" id="PTHR23026">
    <property type="entry name" value="NADPH NITROREDUCTASE"/>
    <property type="match status" value="1"/>
</dbReference>
<organism evidence="1 2">
    <name type="scientific">Actinoplanes nipponensis</name>
    <dbReference type="NCBI Taxonomy" id="135950"/>
    <lineage>
        <taxon>Bacteria</taxon>
        <taxon>Bacillati</taxon>
        <taxon>Actinomycetota</taxon>
        <taxon>Actinomycetes</taxon>
        <taxon>Micromonosporales</taxon>
        <taxon>Micromonosporaceae</taxon>
        <taxon>Actinoplanes</taxon>
    </lineage>
</organism>
<name>A0A919MNH8_9ACTN</name>
<proteinExistence type="predicted"/>
<dbReference type="InterPro" id="IPR050627">
    <property type="entry name" value="Nitroreductase/BluB"/>
</dbReference>
<dbReference type="GO" id="GO:0016491">
    <property type="term" value="F:oxidoreductase activity"/>
    <property type="evidence" value="ECO:0007669"/>
    <property type="project" value="InterPro"/>
</dbReference>
<sequence>MTAPSGSPAARTAAALDAAARLALHAPSVFNTQPWRWRRSGGTLELSADRSRALSTTDPDGRLLLLSCGTALHHARVALAADGWTADVQRLPDDNDADLLARLTVTGAGPADPGAQRLAAAITVRHTDRRAYGERPVPEDVLAGLRRAVEAQGAYLHVVRRDQMPMLATSTARAAEAERDDPAYRAELEQWTHRPPGSGDGVPAATAVEQVPRRVPVRDYAPGGRPGLAAGSGFDLGAAYVVLFGLTDRPADLLRGGEALSALLLTATAEGLATAPLSDTIEVEWPRHLMRELLADVGEPYLIVRVGYRDTDEEVPGAPRRDAREVLTTDE</sequence>
<dbReference type="PANTHER" id="PTHR23026:SF123">
    <property type="entry name" value="NAD(P)H NITROREDUCTASE RV3131-RELATED"/>
    <property type="match status" value="1"/>
</dbReference>
<protein>
    <submittedName>
        <fullName evidence="1">NAD(P)H nitroreductase</fullName>
    </submittedName>
</protein>
<dbReference type="AlphaFoldDB" id="A0A919MNH8"/>
<evidence type="ECO:0000313" key="1">
    <source>
        <dbReference type="EMBL" id="GIE48468.1"/>
    </source>
</evidence>